<dbReference type="OrthoDB" id="2562278at2"/>
<reference evidence="1 2" key="1">
    <citation type="submission" date="2018-11" db="EMBL/GenBank/DDBJ databases">
        <title>Sequencing the genomes of 1000 actinobacteria strains.</title>
        <authorList>
            <person name="Klenk H.-P."/>
        </authorList>
    </citation>
    <scope>NUCLEOTIDE SEQUENCE [LARGE SCALE GENOMIC DNA]</scope>
    <source>
        <strain evidence="1 2">DSM 44254</strain>
    </source>
</reference>
<keyword evidence="2" id="KW-1185">Reference proteome</keyword>
<sequence>MTRRIVSAHRIRSASRSPFRASAEAAVRDAERVTSRDAEIMRVVWEHRVLTTGQLAAMFSLGVPLTDHG</sequence>
<dbReference type="EMBL" id="RJKE01000001">
    <property type="protein sequence ID" value="ROO87525.1"/>
    <property type="molecule type" value="Genomic_DNA"/>
</dbReference>
<accession>A0A3N1D1X9</accession>
<organism evidence="1 2">
    <name type="scientific">Actinocorallia herbida</name>
    <dbReference type="NCBI Taxonomy" id="58109"/>
    <lineage>
        <taxon>Bacteria</taxon>
        <taxon>Bacillati</taxon>
        <taxon>Actinomycetota</taxon>
        <taxon>Actinomycetes</taxon>
        <taxon>Streptosporangiales</taxon>
        <taxon>Thermomonosporaceae</taxon>
        <taxon>Actinocorallia</taxon>
    </lineage>
</organism>
<dbReference type="Proteomes" id="UP000272400">
    <property type="component" value="Unassembled WGS sequence"/>
</dbReference>
<gene>
    <name evidence="1" type="ORF">EDD29_5133</name>
</gene>
<comment type="caution">
    <text evidence="1">The sequence shown here is derived from an EMBL/GenBank/DDBJ whole genome shotgun (WGS) entry which is preliminary data.</text>
</comment>
<protein>
    <submittedName>
        <fullName evidence="1">Uncharacterized protein</fullName>
    </submittedName>
</protein>
<evidence type="ECO:0000313" key="2">
    <source>
        <dbReference type="Proteomes" id="UP000272400"/>
    </source>
</evidence>
<dbReference type="AlphaFoldDB" id="A0A3N1D1X9"/>
<evidence type="ECO:0000313" key="1">
    <source>
        <dbReference type="EMBL" id="ROO87525.1"/>
    </source>
</evidence>
<proteinExistence type="predicted"/>
<name>A0A3N1D1X9_9ACTN</name>